<feature type="transmembrane region" description="Helical" evidence="11">
    <location>
        <begin position="268"/>
        <end position="287"/>
    </location>
</feature>
<dbReference type="PROSITE" id="PS50109">
    <property type="entry name" value="HIS_KIN"/>
    <property type="match status" value="1"/>
</dbReference>
<dbReference type="OrthoDB" id="9801651at2"/>
<dbReference type="InterPro" id="IPR036097">
    <property type="entry name" value="HisK_dim/P_sf"/>
</dbReference>
<evidence type="ECO:0000313" key="15">
    <source>
        <dbReference type="Proteomes" id="UP000184932"/>
    </source>
</evidence>
<evidence type="ECO:0000256" key="3">
    <source>
        <dbReference type="ARBA" id="ARBA00012438"/>
    </source>
</evidence>
<keyword evidence="8 11" id="KW-1133">Transmembrane helix</keyword>
<dbReference type="SMART" id="SM01079">
    <property type="entry name" value="CHASE"/>
    <property type="match status" value="1"/>
</dbReference>
<name>A0A1N6FQU4_9RHOB</name>
<dbReference type="PROSITE" id="PS50839">
    <property type="entry name" value="CHASE"/>
    <property type="match status" value="1"/>
</dbReference>
<dbReference type="Pfam" id="PF02518">
    <property type="entry name" value="HATPase_c"/>
    <property type="match status" value="1"/>
</dbReference>
<dbReference type="Gene3D" id="3.30.565.10">
    <property type="entry name" value="Histidine kinase-like ATPase, C-terminal domain"/>
    <property type="match status" value="1"/>
</dbReference>
<accession>A0A1N6FQU4</accession>
<evidence type="ECO:0000256" key="7">
    <source>
        <dbReference type="ARBA" id="ARBA00022777"/>
    </source>
</evidence>
<evidence type="ECO:0000256" key="2">
    <source>
        <dbReference type="ARBA" id="ARBA00004370"/>
    </source>
</evidence>
<dbReference type="PRINTS" id="PR00344">
    <property type="entry name" value="BCTRLSENSOR"/>
</dbReference>
<dbReference type="PANTHER" id="PTHR43047">
    <property type="entry name" value="TWO-COMPONENT HISTIDINE PROTEIN KINASE"/>
    <property type="match status" value="1"/>
</dbReference>
<sequence>MLQKTRQFVAFQGYVLFTAIVVISVMGIGYSVIRLDRDSHLSSVRREAEQALSHSTDQIKLRFFGAVQVANKIESLLGPEGEIPERQVALVVEDLQRYNPSVIAVGLAPGLVLTHSFPQADNRSTIGLKYWEIPTQMQSVARAIRAQHPIVAGPLPLVQGGTGFILRYPVFRATAPYGNKELWGVISIVVSAEGMFSGPQSPLSEDHGYIFTLQEVHATSEPRRFVSDAGALPASKPVVRAFNMMGSDWEATAIPRGGWPSYSPQSPYLLAFALLSAIMLVGLLAVLRRTTIKEQNANALLVEAIDCMDEGFIAFDERERLVMVNRTYRDYHQSLAGILHMGVTFEELVDFGLARGAYPQAVGCEAEWKAERLARFRNPKEAYLQPVDNDRWLKVTEAKTPHGYTIGIRTDVTAEKRAQEAAEAADRAKTEFLNNVSHELRTPLTVIFGRASFLRHSEQLPQAKGLAAALDGNAGASSDVATAVHTFQRFVSEQGAGISGSAKHMLRLVEDLLDWSRMARGKIELDLAPTELGEIASSVIEDLHPEAAAKGLEITCSAEQPTEAMADGIRVKQILYNLISNAIKFTDAGHVHVSVASHGDEAVISVTDTGCGIAPDHVDHIFQRFHQVDTSMSRKNGGLGLGLAIAEQLAALHGGTLTVQSRLGQGSTFRLSLPSAEALALPRSA</sequence>
<dbReference type="InterPro" id="IPR036890">
    <property type="entry name" value="HATPase_C_sf"/>
</dbReference>
<dbReference type="SMART" id="SM00388">
    <property type="entry name" value="HisKA"/>
    <property type="match status" value="1"/>
</dbReference>
<dbReference type="SUPFAM" id="SSF47384">
    <property type="entry name" value="Homodimeric domain of signal transducing histidine kinase"/>
    <property type="match status" value="1"/>
</dbReference>
<feature type="domain" description="Histidine kinase" evidence="12">
    <location>
        <begin position="435"/>
        <end position="677"/>
    </location>
</feature>
<keyword evidence="4" id="KW-0597">Phosphoprotein</keyword>
<evidence type="ECO:0000259" key="12">
    <source>
        <dbReference type="PROSITE" id="PS50109"/>
    </source>
</evidence>
<dbReference type="GO" id="GO:0009927">
    <property type="term" value="F:histidine phosphotransfer kinase activity"/>
    <property type="evidence" value="ECO:0007669"/>
    <property type="project" value="TreeGrafter"/>
</dbReference>
<feature type="domain" description="CHASE" evidence="13">
    <location>
        <begin position="112"/>
        <end position="205"/>
    </location>
</feature>
<dbReference type="CDD" id="cd00082">
    <property type="entry name" value="HisKA"/>
    <property type="match status" value="1"/>
</dbReference>
<evidence type="ECO:0000256" key="8">
    <source>
        <dbReference type="ARBA" id="ARBA00022989"/>
    </source>
</evidence>
<evidence type="ECO:0000256" key="4">
    <source>
        <dbReference type="ARBA" id="ARBA00022553"/>
    </source>
</evidence>
<dbReference type="Gene3D" id="1.10.287.130">
    <property type="match status" value="1"/>
</dbReference>
<keyword evidence="10 11" id="KW-0472">Membrane</keyword>
<feature type="transmembrane region" description="Helical" evidence="11">
    <location>
        <begin position="12"/>
        <end position="33"/>
    </location>
</feature>
<keyword evidence="5" id="KW-0808">Transferase</keyword>
<evidence type="ECO:0000256" key="6">
    <source>
        <dbReference type="ARBA" id="ARBA00022692"/>
    </source>
</evidence>
<gene>
    <name evidence="14" type="ORF">SAMN05444002_1876</name>
</gene>
<proteinExistence type="predicted"/>
<organism evidence="14 15">
    <name type="scientific">Vannielia litorea</name>
    <dbReference type="NCBI Taxonomy" id="1217970"/>
    <lineage>
        <taxon>Bacteria</taxon>
        <taxon>Pseudomonadati</taxon>
        <taxon>Pseudomonadota</taxon>
        <taxon>Alphaproteobacteria</taxon>
        <taxon>Rhodobacterales</taxon>
        <taxon>Paracoccaceae</taxon>
        <taxon>Vannielia</taxon>
    </lineage>
</organism>
<dbReference type="RefSeq" id="WP_074255963.1">
    <property type="nucleotide sequence ID" value="NZ_FSRL01000001.1"/>
</dbReference>
<dbReference type="EMBL" id="FSRL01000001">
    <property type="protein sequence ID" value="SIN97592.1"/>
    <property type="molecule type" value="Genomic_DNA"/>
</dbReference>
<dbReference type="STRING" id="1217970.SAMN05444002_1876"/>
<dbReference type="InterPro" id="IPR004358">
    <property type="entry name" value="Sig_transdc_His_kin-like_C"/>
</dbReference>
<dbReference type="GO" id="GO:0000155">
    <property type="term" value="F:phosphorelay sensor kinase activity"/>
    <property type="evidence" value="ECO:0007669"/>
    <property type="project" value="InterPro"/>
</dbReference>
<dbReference type="AlphaFoldDB" id="A0A1N6FQU4"/>
<dbReference type="Gene3D" id="3.30.450.350">
    <property type="entry name" value="CHASE domain"/>
    <property type="match status" value="1"/>
</dbReference>
<dbReference type="InterPro" id="IPR003661">
    <property type="entry name" value="HisK_dim/P_dom"/>
</dbReference>
<dbReference type="Pfam" id="PF03924">
    <property type="entry name" value="CHASE"/>
    <property type="match status" value="1"/>
</dbReference>
<reference evidence="15" key="1">
    <citation type="submission" date="2016-11" db="EMBL/GenBank/DDBJ databases">
        <authorList>
            <person name="Varghese N."/>
            <person name="Submissions S."/>
        </authorList>
    </citation>
    <scope>NUCLEOTIDE SEQUENCE [LARGE SCALE GENOMIC DNA]</scope>
    <source>
        <strain evidence="15">DSM 29440</strain>
    </source>
</reference>
<evidence type="ECO:0000256" key="9">
    <source>
        <dbReference type="ARBA" id="ARBA00023012"/>
    </source>
</evidence>
<dbReference type="SUPFAM" id="SSF55874">
    <property type="entry name" value="ATPase domain of HSP90 chaperone/DNA topoisomerase II/histidine kinase"/>
    <property type="match status" value="1"/>
</dbReference>
<evidence type="ECO:0000256" key="1">
    <source>
        <dbReference type="ARBA" id="ARBA00000085"/>
    </source>
</evidence>
<evidence type="ECO:0000313" key="14">
    <source>
        <dbReference type="EMBL" id="SIN97592.1"/>
    </source>
</evidence>
<dbReference type="PANTHER" id="PTHR43047:SF72">
    <property type="entry name" value="OSMOSENSING HISTIDINE PROTEIN KINASE SLN1"/>
    <property type="match status" value="1"/>
</dbReference>
<evidence type="ECO:0000259" key="13">
    <source>
        <dbReference type="PROSITE" id="PS50839"/>
    </source>
</evidence>
<keyword evidence="7" id="KW-0418">Kinase</keyword>
<keyword evidence="6 11" id="KW-0812">Transmembrane</keyword>
<dbReference type="InterPro" id="IPR006189">
    <property type="entry name" value="CHASE_dom"/>
</dbReference>
<evidence type="ECO:0000256" key="5">
    <source>
        <dbReference type="ARBA" id="ARBA00022679"/>
    </source>
</evidence>
<dbReference type="CDD" id="cd16922">
    <property type="entry name" value="HATPase_EvgS-ArcB-TorS-like"/>
    <property type="match status" value="1"/>
</dbReference>
<evidence type="ECO:0000256" key="11">
    <source>
        <dbReference type="SAM" id="Phobius"/>
    </source>
</evidence>
<dbReference type="InterPro" id="IPR003594">
    <property type="entry name" value="HATPase_dom"/>
</dbReference>
<dbReference type="Pfam" id="PF12860">
    <property type="entry name" value="PAS_7"/>
    <property type="match status" value="1"/>
</dbReference>
<dbReference type="SMART" id="SM00387">
    <property type="entry name" value="HATPase_c"/>
    <property type="match status" value="1"/>
</dbReference>
<keyword evidence="15" id="KW-1185">Reference proteome</keyword>
<protein>
    <recommendedName>
        <fullName evidence="3">histidine kinase</fullName>
        <ecNumber evidence="3">2.7.13.3</ecNumber>
    </recommendedName>
</protein>
<dbReference type="InterPro" id="IPR042240">
    <property type="entry name" value="CHASE_sf"/>
</dbReference>
<comment type="catalytic activity">
    <reaction evidence="1">
        <text>ATP + protein L-histidine = ADP + protein N-phospho-L-histidine.</text>
        <dbReference type="EC" id="2.7.13.3"/>
    </reaction>
</comment>
<dbReference type="GO" id="GO:0005886">
    <property type="term" value="C:plasma membrane"/>
    <property type="evidence" value="ECO:0007669"/>
    <property type="project" value="TreeGrafter"/>
</dbReference>
<evidence type="ECO:0000256" key="10">
    <source>
        <dbReference type="ARBA" id="ARBA00023136"/>
    </source>
</evidence>
<dbReference type="Proteomes" id="UP000184932">
    <property type="component" value="Unassembled WGS sequence"/>
</dbReference>
<keyword evidence="9" id="KW-0902">Two-component regulatory system</keyword>
<dbReference type="EC" id="2.7.13.3" evidence="3"/>
<dbReference type="Pfam" id="PF00512">
    <property type="entry name" value="HisKA"/>
    <property type="match status" value="1"/>
</dbReference>
<dbReference type="InterPro" id="IPR005467">
    <property type="entry name" value="His_kinase_dom"/>
</dbReference>
<dbReference type="FunFam" id="3.30.565.10:FF:000010">
    <property type="entry name" value="Sensor histidine kinase RcsC"/>
    <property type="match status" value="1"/>
</dbReference>
<comment type="subcellular location">
    <subcellularLocation>
        <location evidence="2">Membrane</location>
    </subcellularLocation>
</comment>